<keyword evidence="10 15" id="KW-0798">TonB box</keyword>
<dbReference type="InterPro" id="IPR008969">
    <property type="entry name" value="CarboxyPept-like_regulatory"/>
</dbReference>
<evidence type="ECO:0000256" key="5">
    <source>
        <dbReference type="ARBA" id="ARBA00022496"/>
    </source>
</evidence>
<evidence type="ECO:0000256" key="14">
    <source>
        <dbReference type="PROSITE-ProRule" id="PRU01360"/>
    </source>
</evidence>
<evidence type="ECO:0000256" key="12">
    <source>
        <dbReference type="ARBA" id="ARBA00023170"/>
    </source>
</evidence>
<keyword evidence="7 16" id="KW-0732">Signal</keyword>
<dbReference type="OrthoDB" id="9775095at2"/>
<evidence type="ECO:0000256" key="1">
    <source>
        <dbReference type="ARBA" id="ARBA00004571"/>
    </source>
</evidence>
<evidence type="ECO:0000256" key="4">
    <source>
        <dbReference type="ARBA" id="ARBA00022452"/>
    </source>
</evidence>
<sequence>MRKFLQLLTVIFLSVSTAFAQSGTIRGTVTTSDGHPAEAVSVGIKNSSMGTITNESGRFQLNGVKAGTYTLRVSAVGLQTEEQSVTVTRGSVTVNFMLKESASNLQEVSISGRKQKYKVDEPSNSLRLNEPLVQIPQNIQVVTADQIKDQQIYNMLEGASRNVSGLTMQEHWGNYARVNARGDRLAPFRNGVNLEADWGPLNEDMAFVDRIEFVKGPAGFMLANGNPSGFYNVVTKKPTGVNRQSFDFSVGSYNNYRATADFDGTLTKDGKLQYRLNLMGQMAQDWRPYDFTNHYGIAPVLRYKFDDKNTLTAEYTYQFQRMNAFGTAYLFSTKGYASLPRSFTDAPSNSPATNIYDQSAFLNYEHKFSDKWKFTAQGSYFNYKQNGYSYWINSIKDNGDVARNLGLWDASNRIKNLQAYVNGEIQTGAIKHRILGGADLGDKYYIADYNQSASLDPVTPFNIFNPNNGPVTLPVFNTSDPLSARGAGTATSQKYQSVYVQDEVGFFDQKLRLTLAGRFTHATVVDPYAGTSASRKVTPRIGISYSLDPNTALYGVYDQAFIPQTGNIFGGGSVKPITGNNLEGGIKRDWFNGKWSTSLSIYRILKNNQLVADPDRPNTPYVVQLGQTKTNGVEFDARGEIINGLSLMANYAYTNSQISEDTNPANVGTPVPGFAKHVTNTWLTYRFQTGDLKGLGFSAGYQWQLSRIPWSLGTGTSDLPNYFRLDAGTSYQWKKFSITVNVNNLLDAYLYSGGHSDYLNSEGKTVYNWQAESPRAVRASIGYRF</sequence>
<name>A0A1Q6A5X6_9SPHI</name>
<evidence type="ECO:0000256" key="7">
    <source>
        <dbReference type="ARBA" id="ARBA00022729"/>
    </source>
</evidence>
<evidence type="ECO:0000313" key="19">
    <source>
        <dbReference type="EMBL" id="OKS89411.1"/>
    </source>
</evidence>
<evidence type="ECO:0000259" key="17">
    <source>
        <dbReference type="Pfam" id="PF00593"/>
    </source>
</evidence>
<dbReference type="InterPro" id="IPR037066">
    <property type="entry name" value="Plug_dom_sf"/>
</dbReference>
<keyword evidence="12" id="KW-0675">Receptor</keyword>
<dbReference type="PROSITE" id="PS52016">
    <property type="entry name" value="TONB_DEPENDENT_REC_3"/>
    <property type="match status" value="1"/>
</dbReference>
<evidence type="ECO:0000256" key="9">
    <source>
        <dbReference type="ARBA" id="ARBA00023065"/>
    </source>
</evidence>
<dbReference type="Pfam" id="PF00593">
    <property type="entry name" value="TonB_dep_Rec_b-barrel"/>
    <property type="match status" value="1"/>
</dbReference>
<comment type="caution">
    <text evidence="19">The sequence shown here is derived from an EMBL/GenBank/DDBJ whole genome shotgun (WGS) entry which is preliminary data.</text>
</comment>
<keyword evidence="11 14" id="KW-0472">Membrane</keyword>
<reference evidence="19 20" key="1">
    <citation type="submission" date="2016-11" db="EMBL/GenBank/DDBJ databases">
        <title>Whole Genome Sequencing of Mucilaginibacter polytrichastri RG4-7(T) isolated from the moss sample.</title>
        <authorList>
            <person name="Li Y."/>
        </authorList>
    </citation>
    <scope>NUCLEOTIDE SEQUENCE [LARGE SCALE GENOMIC DNA]</scope>
    <source>
        <strain evidence="19 20">RG4-7</strain>
    </source>
</reference>
<dbReference type="Gene3D" id="2.170.130.10">
    <property type="entry name" value="TonB-dependent receptor, plug domain"/>
    <property type="match status" value="1"/>
</dbReference>
<proteinExistence type="inferred from homology"/>
<dbReference type="Pfam" id="PF13715">
    <property type="entry name" value="CarbopepD_reg_2"/>
    <property type="match status" value="1"/>
</dbReference>
<keyword evidence="20" id="KW-1185">Reference proteome</keyword>
<dbReference type="GO" id="GO:0015344">
    <property type="term" value="F:siderophore uptake transmembrane transporter activity"/>
    <property type="evidence" value="ECO:0007669"/>
    <property type="project" value="TreeGrafter"/>
</dbReference>
<dbReference type="Pfam" id="PF07715">
    <property type="entry name" value="Plug"/>
    <property type="match status" value="1"/>
</dbReference>
<keyword evidence="3 14" id="KW-0813">Transport</keyword>
<dbReference type="InterPro" id="IPR010917">
    <property type="entry name" value="TonB_rcpt_CS"/>
</dbReference>
<comment type="subcellular location">
    <subcellularLocation>
        <location evidence="1 14">Cell outer membrane</location>
        <topology evidence="1 14">Multi-pass membrane protein</topology>
    </subcellularLocation>
</comment>
<feature type="domain" description="TonB-dependent receptor-like beta-barrel" evidence="17">
    <location>
        <begin position="310"/>
        <end position="745"/>
    </location>
</feature>
<evidence type="ECO:0000256" key="6">
    <source>
        <dbReference type="ARBA" id="ARBA00022692"/>
    </source>
</evidence>
<keyword evidence="13 14" id="KW-0998">Cell outer membrane</keyword>
<dbReference type="CDD" id="cd01347">
    <property type="entry name" value="ligand_gated_channel"/>
    <property type="match status" value="1"/>
</dbReference>
<keyword evidence="6 14" id="KW-0812">Transmembrane</keyword>
<dbReference type="PANTHER" id="PTHR32552:SF68">
    <property type="entry name" value="FERRICHROME OUTER MEMBRANE TRANSPORTER_PHAGE RECEPTOR"/>
    <property type="match status" value="1"/>
</dbReference>
<evidence type="ECO:0000256" key="16">
    <source>
        <dbReference type="SAM" id="SignalP"/>
    </source>
</evidence>
<dbReference type="SUPFAM" id="SSF56935">
    <property type="entry name" value="Porins"/>
    <property type="match status" value="1"/>
</dbReference>
<organism evidence="19 20">
    <name type="scientific">Mucilaginibacter polytrichastri</name>
    <dbReference type="NCBI Taxonomy" id="1302689"/>
    <lineage>
        <taxon>Bacteria</taxon>
        <taxon>Pseudomonadati</taxon>
        <taxon>Bacteroidota</taxon>
        <taxon>Sphingobacteriia</taxon>
        <taxon>Sphingobacteriales</taxon>
        <taxon>Sphingobacteriaceae</taxon>
        <taxon>Mucilaginibacter</taxon>
    </lineage>
</organism>
<keyword evidence="4 14" id="KW-1134">Transmembrane beta strand</keyword>
<gene>
    <name evidence="19" type="ORF">RG47T_4895</name>
</gene>
<keyword evidence="5" id="KW-0410">Iron transport</keyword>
<dbReference type="PROSITE" id="PS01156">
    <property type="entry name" value="TONB_DEPENDENT_REC_2"/>
    <property type="match status" value="1"/>
</dbReference>
<dbReference type="STRING" id="1302689.RG47T_4895"/>
<evidence type="ECO:0000256" key="11">
    <source>
        <dbReference type="ARBA" id="ARBA00023136"/>
    </source>
</evidence>
<protein>
    <submittedName>
        <fullName evidence="19">Uncharacterized protein</fullName>
    </submittedName>
</protein>
<dbReference type="Proteomes" id="UP000186720">
    <property type="component" value="Unassembled WGS sequence"/>
</dbReference>
<dbReference type="GO" id="GO:0015891">
    <property type="term" value="P:siderophore transport"/>
    <property type="evidence" value="ECO:0007669"/>
    <property type="project" value="InterPro"/>
</dbReference>
<accession>A0A1Q6A5X6</accession>
<feature type="chain" id="PRO_5010225010" evidence="16">
    <location>
        <begin position="21"/>
        <end position="785"/>
    </location>
</feature>
<keyword evidence="8" id="KW-0408">Iron</keyword>
<evidence type="ECO:0000259" key="18">
    <source>
        <dbReference type="Pfam" id="PF07715"/>
    </source>
</evidence>
<dbReference type="GO" id="GO:0038023">
    <property type="term" value="F:signaling receptor activity"/>
    <property type="evidence" value="ECO:0007669"/>
    <property type="project" value="InterPro"/>
</dbReference>
<feature type="domain" description="TonB-dependent receptor plug" evidence="18">
    <location>
        <begin position="133"/>
        <end position="229"/>
    </location>
</feature>
<dbReference type="SUPFAM" id="SSF49464">
    <property type="entry name" value="Carboxypeptidase regulatory domain-like"/>
    <property type="match status" value="1"/>
</dbReference>
<comment type="similarity">
    <text evidence="2 14 15">Belongs to the TonB-dependent receptor family.</text>
</comment>
<dbReference type="InterPro" id="IPR000531">
    <property type="entry name" value="Beta-barrel_TonB"/>
</dbReference>
<dbReference type="InterPro" id="IPR010105">
    <property type="entry name" value="TonB_sidphr_rcpt"/>
</dbReference>
<evidence type="ECO:0000256" key="2">
    <source>
        <dbReference type="ARBA" id="ARBA00009810"/>
    </source>
</evidence>
<evidence type="ECO:0000256" key="13">
    <source>
        <dbReference type="ARBA" id="ARBA00023237"/>
    </source>
</evidence>
<dbReference type="Gene3D" id="2.40.170.20">
    <property type="entry name" value="TonB-dependent receptor, beta-barrel domain"/>
    <property type="match status" value="1"/>
</dbReference>
<dbReference type="Gene3D" id="2.60.40.1120">
    <property type="entry name" value="Carboxypeptidase-like, regulatory domain"/>
    <property type="match status" value="1"/>
</dbReference>
<evidence type="ECO:0000256" key="3">
    <source>
        <dbReference type="ARBA" id="ARBA00022448"/>
    </source>
</evidence>
<evidence type="ECO:0000313" key="20">
    <source>
        <dbReference type="Proteomes" id="UP000186720"/>
    </source>
</evidence>
<dbReference type="InterPro" id="IPR012910">
    <property type="entry name" value="Plug_dom"/>
</dbReference>
<evidence type="ECO:0000256" key="8">
    <source>
        <dbReference type="ARBA" id="ARBA00023004"/>
    </source>
</evidence>
<dbReference type="RefSeq" id="WP_074492416.1">
    <property type="nucleotide sequence ID" value="NZ_FPAM01000003.1"/>
</dbReference>
<evidence type="ECO:0000256" key="15">
    <source>
        <dbReference type="RuleBase" id="RU003357"/>
    </source>
</evidence>
<dbReference type="EMBL" id="MPPL01000001">
    <property type="protein sequence ID" value="OKS89411.1"/>
    <property type="molecule type" value="Genomic_DNA"/>
</dbReference>
<dbReference type="PANTHER" id="PTHR32552">
    <property type="entry name" value="FERRICHROME IRON RECEPTOR-RELATED"/>
    <property type="match status" value="1"/>
</dbReference>
<evidence type="ECO:0000256" key="10">
    <source>
        <dbReference type="ARBA" id="ARBA00023077"/>
    </source>
</evidence>
<keyword evidence="9" id="KW-0406">Ion transport</keyword>
<dbReference type="GO" id="GO:0009279">
    <property type="term" value="C:cell outer membrane"/>
    <property type="evidence" value="ECO:0007669"/>
    <property type="project" value="UniProtKB-SubCell"/>
</dbReference>
<dbReference type="NCBIfam" id="TIGR01783">
    <property type="entry name" value="TonB-siderophor"/>
    <property type="match status" value="1"/>
</dbReference>
<feature type="signal peptide" evidence="16">
    <location>
        <begin position="1"/>
        <end position="20"/>
    </location>
</feature>
<dbReference type="AlphaFoldDB" id="A0A1Q6A5X6"/>
<dbReference type="InterPro" id="IPR036942">
    <property type="entry name" value="Beta-barrel_TonB_sf"/>
</dbReference>
<dbReference type="InterPro" id="IPR039426">
    <property type="entry name" value="TonB-dep_rcpt-like"/>
</dbReference>